<accession>A0ABW7F1S8</accession>
<feature type="chain" id="PRO_5046480950" evidence="1">
    <location>
        <begin position="20"/>
        <end position="155"/>
    </location>
</feature>
<evidence type="ECO:0000313" key="2">
    <source>
        <dbReference type="EMBL" id="MFG6429856.1"/>
    </source>
</evidence>
<reference evidence="2 3" key="1">
    <citation type="submission" date="2024-08" db="EMBL/GenBank/DDBJ databases">
        <authorList>
            <person name="Lu H."/>
        </authorList>
    </citation>
    <scope>NUCLEOTIDE SEQUENCE [LARGE SCALE GENOMIC DNA]</scope>
    <source>
        <strain evidence="2 3">LYH14W</strain>
    </source>
</reference>
<keyword evidence="1" id="KW-0732">Signal</keyword>
<evidence type="ECO:0000256" key="1">
    <source>
        <dbReference type="SAM" id="SignalP"/>
    </source>
</evidence>
<gene>
    <name evidence="2" type="ORF">ACG00Y_08050</name>
</gene>
<proteinExistence type="predicted"/>
<organism evidence="2 3">
    <name type="scientific">Pelomonas parva</name>
    <dbReference type="NCBI Taxonomy" id="3299032"/>
    <lineage>
        <taxon>Bacteria</taxon>
        <taxon>Pseudomonadati</taxon>
        <taxon>Pseudomonadota</taxon>
        <taxon>Betaproteobacteria</taxon>
        <taxon>Burkholderiales</taxon>
        <taxon>Sphaerotilaceae</taxon>
        <taxon>Roseateles</taxon>
    </lineage>
</organism>
<dbReference type="EMBL" id="JBIGHV010000003">
    <property type="protein sequence ID" value="MFG6429856.1"/>
    <property type="molecule type" value="Genomic_DNA"/>
</dbReference>
<dbReference type="Proteomes" id="UP001606210">
    <property type="component" value="Unassembled WGS sequence"/>
</dbReference>
<protein>
    <submittedName>
        <fullName evidence="2">Uncharacterized protein</fullName>
    </submittedName>
</protein>
<dbReference type="RefSeq" id="WP_394477656.1">
    <property type="nucleotide sequence ID" value="NZ_JBIGHV010000003.1"/>
</dbReference>
<sequence>MRTLTILFLFLSISIPAAAGILPPEHREQLIQAAFANFWGKARLSNGNPVQPDNAAERSTLPISTAAANHVISAGELSGIAEWCGMDWQTHFLSLTAKARRQGFSEKQVAFIGLLHGMAQGNVYSAVQSKSCTVEQKSKAAQMLETSPVKQEIPQ</sequence>
<name>A0ABW7F1S8_9BURK</name>
<evidence type="ECO:0000313" key="3">
    <source>
        <dbReference type="Proteomes" id="UP001606210"/>
    </source>
</evidence>
<keyword evidence="3" id="KW-1185">Reference proteome</keyword>
<comment type="caution">
    <text evidence="2">The sequence shown here is derived from an EMBL/GenBank/DDBJ whole genome shotgun (WGS) entry which is preliminary data.</text>
</comment>
<feature type="signal peptide" evidence="1">
    <location>
        <begin position="1"/>
        <end position="19"/>
    </location>
</feature>